<gene>
    <name evidence="3" type="ORF">A2209_03535</name>
</gene>
<feature type="domain" description="Mannose-6-phosphate isomerase type II C-terminal" evidence="2">
    <location>
        <begin position="14"/>
        <end position="100"/>
    </location>
</feature>
<dbReference type="InterPro" id="IPR011051">
    <property type="entry name" value="RmlC_Cupin_sf"/>
</dbReference>
<accession>A0A1F7K9W8</accession>
<dbReference type="GO" id="GO:0005976">
    <property type="term" value="P:polysaccharide metabolic process"/>
    <property type="evidence" value="ECO:0007669"/>
    <property type="project" value="InterPro"/>
</dbReference>
<protein>
    <recommendedName>
        <fullName evidence="2">Mannose-6-phosphate isomerase type II C-terminal domain-containing protein</fullName>
    </recommendedName>
</protein>
<evidence type="ECO:0000256" key="1">
    <source>
        <dbReference type="SAM" id="MobiDB-lite"/>
    </source>
</evidence>
<organism evidence="3 4">
    <name type="scientific">Candidatus Roizmanbacteria bacterium RIFOXYA1_FULL_41_12</name>
    <dbReference type="NCBI Taxonomy" id="1802082"/>
    <lineage>
        <taxon>Bacteria</taxon>
        <taxon>Candidatus Roizmaniibacteriota</taxon>
    </lineage>
</organism>
<comment type="caution">
    <text evidence="3">The sequence shown here is derived from an EMBL/GenBank/DDBJ whole genome shotgun (WGS) entry which is preliminary data.</text>
</comment>
<evidence type="ECO:0000313" key="3">
    <source>
        <dbReference type="EMBL" id="OGK64635.1"/>
    </source>
</evidence>
<reference evidence="3 4" key="1">
    <citation type="journal article" date="2016" name="Nat. Commun.">
        <title>Thousands of microbial genomes shed light on interconnected biogeochemical processes in an aquifer system.</title>
        <authorList>
            <person name="Anantharaman K."/>
            <person name="Brown C.T."/>
            <person name="Hug L.A."/>
            <person name="Sharon I."/>
            <person name="Castelle C.J."/>
            <person name="Probst A.J."/>
            <person name="Thomas B.C."/>
            <person name="Singh A."/>
            <person name="Wilkins M.J."/>
            <person name="Karaoz U."/>
            <person name="Brodie E.L."/>
            <person name="Williams K.H."/>
            <person name="Hubbard S.S."/>
            <person name="Banfield J.F."/>
        </authorList>
    </citation>
    <scope>NUCLEOTIDE SEQUENCE [LARGE SCALE GENOMIC DNA]</scope>
</reference>
<dbReference type="Proteomes" id="UP000178450">
    <property type="component" value="Unassembled WGS sequence"/>
</dbReference>
<dbReference type="Gene3D" id="2.60.120.10">
    <property type="entry name" value="Jelly Rolls"/>
    <property type="match status" value="1"/>
</dbReference>
<dbReference type="InterPro" id="IPR014710">
    <property type="entry name" value="RmlC-like_jellyroll"/>
</dbReference>
<name>A0A1F7K9W8_9BACT</name>
<dbReference type="EMBL" id="MGBG01000018">
    <property type="protein sequence ID" value="OGK64635.1"/>
    <property type="molecule type" value="Genomic_DNA"/>
</dbReference>
<sequence length="144" mass="16776">MQFDQNKWQTKPYQQRIDKPWGYELIYSPDFAESTGKILHVFAGKRLSLQYHDTKTETLCLIKGKAKIVLSNNQDQLEEILMELNKGYYIAIGQKHRVIAISDCDLLESSTPEKGNTYRIEDDSHRPTETEELRSSPNRGWINK</sequence>
<dbReference type="Pfam" id="PF01050">
    <property type="entry name" value="MannoseP_isomer"/>
    <property type="match status" value="1"/>
</dbReference>
<evidence type="ECO:0000259" key="2">
    <source>
        <dbReference type="Pfam" id="PF01050"/>
    </source>
</evidence>
<dbReference type="SUPFAM" id="SSF51182">
    <property type="entry name" value="RmlC-like cupins"/>
    <property type="match status" value="1"/>
</dbReference>
<proteinExistence type="predicted"/>
<dbReference type="GO" id="GO:0016779">
    <property type="term" value="F:nucleotidyltransferase activity"/>
    <property type="evidence" value="ECO:0007669"/>
    <property type="project" value="InterPro"/>
</dbReference>
<feature type="compositionally biased region" description="Basic and acidic residues" evidence="1">
    <location>
        <begin position="119"/>
        <end position="134"/>
    </location>
</feature>
<evidence type="ECO:0000313" key="4">
    <source>
        <dbReference type="Proteomes" id="UP000178450"/>
    </source>
</evidence>
<dbReference type="AlphaFoldDB" id="A0A1F7K9W8"/>
<dbReference type="InterPro" id="IPR001538">
    <property type="entry name" value="Man6P_isomerase-2_C"/>
</dbReference>
<feature type="region of interest" description="Disordered" evidence="1">
    <location>
        <begin position="112"/>
        <end position="144"/>
    </location>
</feature>